<keyword evidence="5" id="KW-1185">Reference proteome</keyword>
<dbReference type="GO" id="GO:0044283">
    <property type="term" value="P:small molecule biosynthetic process"/>
    <property type="evidence" value="ECO:0007669"/>
    <property type="project" value="UniProtKB-ARBA"/>
</dbReference>
<dbReference type="InterPro" id="IPR005123">
    <property type="entry name" value="Oxoglu/Fe-dep_dioxygenase_dom"/>
</dbReference>
<accession>A0A1L9TSK7</accession>
<keyword evidence="2" id="KW-0560">Oxidoreductase</keyword>
<sequence length="348" mass="38942">MTKGIEKTANEAMIPQGLPVANLQTIDLGLLQEGHNGEIRRLLEACRESGIFYLNFQCIEEKMSAIIDALYDLTRSLYDMPYEEKMLYDVDKLCKMKCNGYKPVGRNFGGLSGMRDGFETYAIPKSGILGLEGHQDFSRPAIIDRYMGILGDFTKTVHSIADTVNDSLSSALQLPQPASLRRYHRLNAQSSDIVRLLKYQPQPIEQRGAPHAAHTDLGTLTFLFTEQPGLQICTPGTNDWSWVLPIKSHAIVNLGDAMSLLTNGYLRSCVHKVGPLPNRAMPTRYSFAYMVRPEDHTPMAGPETSLIPARDPSEPTPTGAQWLQKKFKVLRSESRPNDQDWVMTGRQV</sequence>
<keyword evidence="2" id="KW-0479">Metal-binding</keyword>
<dbReference type="PANTHER" id="PTHR47990">
    <property type="entry name" value="2-OXOGLUTARATE (2OG) AND FE(II)-DEPENDENT OXYGENASE SUPERFAMILY PROTEIN-RELATED"/>
    <property type="match status" value="1"/>
</dbReference>
<dbReference type="GO" id="GO:0016491">
    <property type="term" value="F:oxidoreductase activity"/>
    <property type="evidence" value="ECO:0007669"/>
    <property type="project" value="UniProtKB-KW"/>
</dbReference>
<dbReference type="InterPro" id="IPR027443">
    <property type="entry name" value="IPNS-like_sf"/>
</dbReference>
<name>A0A1L9TSK7_9EURO</name>
<gene>
    <name evidence="4" type="ORF">ASPSYDRAFT_129237</name>
</gene>
<feature type="domain" description="Fe2OG dioxygenase" evidence="3">
    <location>
        <begin position="190"/>
        <end position="293"/>
    </location>
</feature>
<dbReference type="Pfam" id="PF03171">
    <property type="entry name" value="2OG-FeII_Oxy"/>
    <property type="match status" value="1"/>
</dbReference>
<dbReference type="OrthoDB" id="288590at2759"/>
<dbReference type="Pfam" id="PF14226">
    <property type="entry name" value="DIOX_N"/>
    <property type="match status" value="1"/>
</dbReference>
<proteinExistence type="inferred from homology"/>
<dbReference type="GeneID" id="63756593"/>
<dbReference type="Proteomes" id="UP000184356">
    <property type="component" value="Unassembled WGS sequence"/>
</dbReference>
<dbReference type="InterPro" id="IPR026992">
    <property type="entry name" value="DIOX_N"/>
</dbReference>
<evidence type="ECO:0000259" key="3">
    <source>
        <dbReference type="PROSITE" id="PS51471"/>
    </source>
</evidence>
<dbReference type="STRING" id="1036612.A0A1L9TSK7"/>
<dbReference type="SUPFAM" id="SSF51197">
    <property type="entry name" value="Clavaminate synthase-like"/>
    <property type="match status" value="1"/>
</dbReference>
<dbReference type="VEuPathDB" id="FungiDB:ASPSYDRAFT_129237"/>
<dbReference type="InterPro" id="IPR050231">
    <property type="entry name" value="Iron_ascorbate_oxido_reductase"/>
</dbReference>
<dbReference type="EMBL" id="KV878583">
    <property type="protein sequence ID" value="OJJ62355.1"/>
    <property type="molecule type" value="Genomic_DNA"/>
</dbReference>
<dbReference type="InterPro" id="IPR044861">
    <property type="entry name" value="IPNS-like_FE2OG_OXY"/>
</dbReference>
<comment type="similarity">
    <text evidence="1 2">Belongs to the iron/ascorbate-dependent oxidoreductase family.</text>
</comment>
<evidence type="ECO:0000256" key="2">
    <source>
        <dbReference type="RuleBase" id="RU003682"/>
    </source>
</evidence>
<dbReference type="RefSeq" id="XP_040706161.1">
    <property type="nucleotide sequence ID" value="XM_040840520.1"/>
</dbReference>
<dbReference type="PROSITE" id="PS51471">
    <property type="entry name" value="FE2OG_OXY"/>
    <property type="match status" value="1"/>
</dbReference>
<keyword evidence="2" id="KW-0408">Iron</keyword>
<reference evidence="5" key="1">
    <citation type="journal article" date="2017" name="Genome Biol.">
        <title>Comparative genomics reveals high biological diversity and specific adaptations in the industrially and medically important fungal genus Aspergillus.</title>
        <authorList>
            <person name="de Vries R.P."/>
            <person name="Riley R."/>
            <person name="Wiebenga A."/>
            <person name="Aguilar-Osorio G."/>
            <person name="Amillis S."/>
            <person name="Uchima C.A."/>
            <person name="Anderluh G."/>
            <person name="Asadollahi M."/>
            <person name="Askin M."/>
            <person name="Barry K."/>
            <person name="Battaglia E."/>
            <person name="Bayram O."/>
            <person name="Benocci T."/>
            <person name="Braus-Stromeyer S.A."/>
            <person name="Caldana C."/>
            <person name="Canovas D."/>
            <person name="Cerqueira G.C."/>
            <person name="Chen F."/>
            <person name="Chen W."/>
            <person name="Choi C."/>
            <person name="Clum A."/>
            <person name="Dos Santos R.A."/>
            <person name="Damasio A.R."/>
            <person name="Diallinas G."/>
            <person name="Emri T."/>
            <person name="Fekete E."/>
            <person name="Flipphi M."/>
            <person name="Freyberg S."/>
            <person name="Gallo A."/>
            <person name="Gournas C."/>
            <person name="Habgood R."/>
            <person name="Hainaut M."/>
            <person name="Harispe M.L."/>
            <person name="Henrissat B."/>
            <person name="Hilden K.S."/>
            <person name="Hope R."/>
            <person name="Hossain A."/>
            <person name="Karabika E."/>
            <person name="Karaffa L."/>
            <person name="Karanyi Z."/>
            <person name="Krasevec N."/>
            <person name="Kuo A."/>
            <person name="Kusch H."/>
            <person name="LaButti K."/>
            <person name="Lagendijk E.L."/>
            <person name="Lapidus A."/>
            <person name="Levasseur A."/>
            <person name="Lindquist E."/>
            <person name="Lipzen A."/>
            <person name="Logrieco A.F."/>
            <person name="MacCabe A."/>
            <person name="Maekelae M.R."/>
            <person name="Malavazi I."/>
            <person name="Melin P."/>
            <person name="Meyer V."/>
            <person name="Mielnichuk N."/>
            <person name="Miskei M."/>
            <person name="Molnar A.P."/>
            <person name="Mule G."/>
            <person name="Ngan C.Y."/>
            <person name="Orejas M."/>
            <person name="Orosz E."/>
            <person name="Ouedraogo J.P."/>
            <person name="Overkamp K.M."/>
            <person name="Park H.-S."/>
            <person name="Perrone G."/>
            <person name="Piumi F."/>
            <person name="Punt P.J."/>
            <person name="Ram A.F."/>
            <person name="Ramon A."/>
            <person name="Rauscher S."/>
            <person name="Record E."/>
            <person name="Riano-Pachon D.M."/>
            <person name="Robert V."/>
            <person name="Roehrig J."/>
            <person name="Ruller R."/>
            <person name="Salamov A."/>
            <person name="Salih N.S."/>
            <person name="Samson R.A."/>
            <person name="Sandor E."/>
            <person name="Sanguinetti M."/>
            <person name="Schuetze T."/>
            <person name="Sepcic K."/>
            <person name="Shelest E."/>
            <person name="Sherlock G."/>
            <person name="Sophianopoulou V."/>
            <person name="Squina F.M."/>
            <person name="Sun H."/>
            <person name="Susca A."/>
            <person name="Todd R.B."/>
            <person name="Tsang A."/>
            <person name="Unkles S.E."/>
            <person name="van de Wiele N."/>
            <person name="van Rossen-Uffink D."/>
            <person name="Oliveira J.V."/>
            <person name="Vesth T.C."/>
            <person name="Visser J."/>
            <person name="Yu J.-H."/>
            <person name="Zhou M."/>
            <person name="Andersen M.R."/>
            <person name="Archer D.B."/>
            <person name="Baker S.E."/>
            <person name="Benoit I."/>
            <person name="Brakhage A.A."/>
            <person name="Braus G.H."/>
            <person name="Fischer R."/>
            <person name="Frisvad J.C."/>
            <person name="Goldman G.H."/>
            <person name="Houbraken J."/>
            <person name="Oakley B."/>
            <person name="Pocsi I."/>
            <person name="Scazzocchio C."/>
            <person name="Seiboth B."/>
            <person name="vanKuyk P.A."/>
            <person name="Wortman J."/>
            <person name="Dyer P.S."/>
            <person name="Grigoriev I.V."/>
        </authorList>
    </citation>
    <scope>NUCLEOTIDE SEQUENCE [LARGE SCALE GENOMIC DNA]</scope>
    <source>
        <strain evidence="5">CBS 593.65</strain>
    </source>
</reference>
<dbReference type="Gene3D" id="2.60.120.330">
    <property type="entry name" value="B-lactam Antibiotic, Isopenicillin N Synthase, Chain"/>
    <property type="match status" value="1"/>
</dbReference>
<evidence type="ECO:0000313" key="4">
    <source>
        <dbReference type="EMBL" id="OJJ62355.1"/>
    </source>
</evidence>
<evidence type="ECO:0000313" key="5">
    <source>
        <dbReference type="Proteomes" id="UP000184356"/>
    </source>
</evidence>
<protein>
    <recommendedName>
        <fullName evidence="3">Fe2OG dioxygenase domain-containing protein</fullName>
    </recommendedName>
</protein>
<dbReference type="AlphaFoldDB" id="A0A1L9TSK7"/>
<organism evidence="4 5">
    <name type="scientific">Aspergillus sydowii CBS 593.65</name>
    <dbReference type="NCBI Taxonomy" id="1036612"/>
    <lineage>
        <taxon>Eukaryota</taxon>
        <taxon>Fungi</taxon>
        <taxon>Dikarya</taxon>
        <taxon>Ascomycota</taxon>
        <taxon>Pezizomycotina</taxon>
        <taxon>Eurotiomycetes</taxon>
        <taxon>Eurotiomycetidae</taxon>
        <taxon>Eurotiales</taxon>
        <taxon>Aspergillaceae</taxon>
        <taxon>Aspergillus</taxon>
        <taxon>Aspergillus subgen. Nidulantes</taxon>
    </lineage>
</organism>
<evidence type="ECO:0000256" key="1">
    <source>
        <dbReference type="ARBA" id="ARBA00008056"/>
    </source>
</evidence>
<dbReference type="GO" id="GO:0046872">
    <property type="term" value="F:metal ion binding"/>
    <property type="evidence" value="ECO:0007669"/>
    <property type="project" value="UniProtKB-KW"/>
</dbReference>